<dbReference type="Gene3D" id="1.10.287.1080">
    <property type="entry name" value="MazG-like"/>
    <property type="match status" value="2"/>
</dbReference>
<keyword evidence="3" id="KW-0489">Methyltransferase</keyword>
<dbReference type="NCBIfam" id="NF007113">
    <property type="entry name" value="PRK09562.1"/>
    <property type="match status" value="1"/>
</dbReference>
<dbReference type="PANTHER" id="PTHR30522:SF0">
    <property type="entry name" value="NUCLEOSIDE TRIPHOSPHATE PYROPHOSPHOHYDROLASE"/>
    <property type="match status" value="1"/>
</dbReference>
<dbReference type="InterPro" id="IPR048011">
    <property type="entry name" value="NTP-PPase_MazG-like_C"/>
</dbReference>
<keyword evidence="4" id="KW-1185">Reference proteome</keyword>
<dbReference type="GO" id="GO:0046061">
    <property type="term" value="P:dATP catabolic process"/>
    <property type="evidence" value="ECO:0007669"/>
    <property type="project" value="TreeGrafter"/>
</dbReference>
<dbReference type="GO" id="GO:0006203">
    <property type="term" value="P:dGTP catabolic process"/>
    <property type="evidence" value="ECO:0007669"/>
    <property type="project" value="TreeGrafter"/>
</dbReference>
<dbReference type="CDD" id="cd11528">
    <property type="entry name" value="NTP-PPase_MazG_Nterm"/>
    <property type="match status" value="1"/>
</dbReference>
<dbReference type="CDD" id="cd11723">
    <property type="entry name" value="YabN_N_like"/>
    <property type="match status" value="1"/>
</dbReference>
<accession>A0A1G8PUK0</accession>
<dbReference type="Gene3D" id="3.40.1010.10">
    <property type="entry name" value="Cobalt-precorrin-4 Transmethylase, Domain 1"/>
    <property type="match status" value="1"/>
</dbReference>
<name>A0A1G8PUK0_9BACI</name>
<dbReference type="GO" id="GO:0046052">
    <property type="term" value="P:UTP catabolic process"/>
    <property type="evidence" value="ECO:0007669"/>
    <property type="project" value="TreeGrafter"/>
</dbReference>
<feature type="domain" description="NTP pyrophosphohydrolase MazG-like" evidence="2">
    <location>
        <begin position="265"/>
        <end position="338"/>
    </location>
</feature>
<dbReference type="AlphaFoldDB" id="A0A1G8PUK0"/>
<dbReference type="OrthoDB" id="9808939at2"/>
<dbReference type="FunFam" id="1.10.287.1080:FF:000003">
    <property type="entry name" value="Nucleoside triphosphate pyrophosphohydrolase"/>
    <property type="match status" value="1"/>
</dbReference>
<reference evidence="3 4" key="1">
    <citation type="submission" date="2016-10" db="EMBL/GenBank/DDBJ databases">
        <authorList>
            <person name="de Groot N.N."/>
        </authorList>
    </citation>
    <scope>NUCLEOTIDE SEQUENCE [LARGE SCALE GENOMIC DNA]</scope>
    <source>
        <strain evidence="4">P4B,CCM 7963,CECT 7998,DSM 25260,IBRC-M 10614,KCTC 13821</strain>
    </source>
</reference>
<dbReference type="SUPFAM" id="SSF101386">
    <property type="entry name" value="all-alpha NTP pyrophosphatases"/>
    <property type="match status" value="2"/>
</dbReference>
<dbReference type="PANTHER" id="PTHR30522">
    <property type="entry name" value="NUCLEOSIDE TRIPHOSPHATE PYROPHOSPHOHYDROLASE"/>
    <property type="match status" value="1"/>
</dbReference>
<proteinExistence type="predicted"/>
<dbReference type="InterPro" id="IPR024180">
    <property type="entry name" value="Tetrapyrrole_Mease/MazG_pred"/>
</dbReference>
<dbReference type="GO" id="GO:0046047">
    <property type="term" value="P:TTP catabolic process"/>
    <property type="evidence" value="ECO:0007669"/>
    <property type="project" value="TreeGrafter"/>
</dbReference>
<dbReference type="InterPro" id="IPR004518">
    <property type="entry name" value="MazG-like_dom"/>
</dbReference>
<dbReference type="Pfam" id="PF03819">
    <property type="entry name" value="MazG"/>
    <property type="match status" value="2"/>
</dbReference>
<dbReference type="GO" id="GO:0032259">
    <property type="term" value="P:methylation"/>
    <property type="evidence" value="ECO:0007669"/>
    <property type="project" value="UniProtKB-KW"/>
</dbReference>
<protein>
    <submittedName>
        <fullName evidence="3">Tetrapyrrole methylase family protein / MazG family protein</fullName>
    </submittedName>
</protein>
<dbReference type="GO" id="GO:0008168">
    <property type="term" value="F:methyltransferase activity"/>
    <property type="evidence" value="ECO:0007669"/>
    <property type="project" value="UniProtKB-KW"/>
</dbReference>
<dbReference type="InterPro" id="IPR000878">
    <property type="entry name" value="4pyrrol_Mease"/>
</dbReference>
<dbReference type="GO" id="GO:0047429">
    <property type="term" value="F:nucleoside triphosphate diphosphatase activity"/>
    <property type="evidence" value="ECO:0007669"/>
    <property type="project" value="InterPro"/>
</dbReference>
<feature type="domain" description="Tetrapyrrole methylase" evidence="1">
    <location>
        <begin position="14"/>
        <end position="214"/>
    </location>
</feature>
<dbReference type="EMBL" id="FNDU01000016">
    <property type="protein sequence ID" value="SDI96112.1"/>
    <property type="molecule type" value="Genomic_DNA"/>
</dbReference>
<evidence type="ECO:0000259" key="2">
    <source>
        <dbReference type="Pfam" id="PF03819"/>
    </source>
</evidence>
<organism evidence="3 4">
    <name type="scientific">Alteribacillus bidgolensis</name>
    <dbReference type="NCBI Taxonomy" id="930129"/>
    <lineage>
        <taxon>Bacteria</taxon>
        <taxon>Bacillati</taxon>
        <taxon>Bacillota</taxon>
        <taxon>Bacilli</taxon>
        <taxon>Bacillales</taxon>
        <taxon>Bacillaceae</taxon>
        <taxon>Alteribacillus</taxon>
    </lineage>
</organism>
<dbReference type="Pfam" id="PF00590">
    <property type="entry name" value="TP_methylase"/>
    <property type="match status" value="1"/>
</dbReference>
<keyword evidence="3" id="KW-0808">Transferase</keyword>
<feature type="domain" description="NTP pyrophosphohydrolase MazG-like" evidence="2">
    <location>
        <begin position="405"/>
        <end position="463"/>
    </location>
</feature>
<evidence type="ECO:0000259" key="1">
    <source>
        <dbReference type="Pfam" id="PF00590"/>
    </source>
</evidence>
<dbReference type="RefSeq" id="WP_091587507.1">
    <property type="nucleotide sequence ID" value="NZ_FNDU01000016.1"/>
</dbReference>
<dbReference type="SUPFAM" id="SSF53790">
    <property type="entry name" value="Tetrapyrrole methylase"/>
    <property type="match status" value="1"/>
</dbReference>
<dbReference type="InterPro" id="IPR011551">
    <property type="entry name" value="NTP_PyrPHydrolase_MazG"/>
</dbReference>
<evidence type="ECO:0000313" key="4">
    <source>
        <dbReference type="Proteomes" id="UP000199017"/>
    </source>
</evidence>
<dbReference type="GO" id="GO:0006950">
    <property type="term" value="P:response to stress"/>
    <property type="evidence" value="ECO:0007669"/>
    <property type="project" value="UniProtKB-ARBA"/>
</dbReference>
<gene>
    <name evidence="3" type="ORF">SAMN05216352_11628</name>
</gene>
<dbReference type="Proteomes" id="UP000199017">
    <property type="component" value="Unassembled WGS sequence"/>
</dbReference>
<evidence type="ECO:0000313" key="3">
    <source>
        <dbReference type="EMBL" id="SDI96112.1"/>
    </source>
</evidence>
<dbReference type="GO" id="GO:0046081">
    <property type="term" value="P:dUTP catabolic process"/>
    <property type="evidence" value="ECO:0007669"/>
    <property type="project" value="TreeGrafter"/>
</dbReference>
<dbReference type="CDD" id="cd11529">
    <property type="entry name" value="NTP-PPase_MazG_Cterm"/>
    <property type="match status" value="1"/>
</dbReference>
<dbReference type="NCBIfam" id="TIGR00444">
    <property type="entry name" value="mazG"/>
    <property type="match status" value="1"/>
</dbReference>
<dbReference type="InterPro" id="IPR035996">
    <property type="entry name" value="4pyrrol_Methylase_sf"/>
</dbReference>
<dbReference type="STRING" id="930129.SAMN05216352_11628"/>
<dbReference type="InterPro" id="IPR048015">
    <property type="entry name" value="NTP-PPase_MazG-like_N"/>
</dbReference>
<dbReference type="InterPro" id="IPR035013">
    <property type="entry name" value="YabN_N"/>
</dbReference>
<dbReference type="PIRSF" id="PIRSF002845">
    <property type="entry name" value="Ttrprl_mtas_MazG"/>
    <property type="match status" value="1"/>
</dbReference>
<dbReference type="InterPro" id="IPR014777">
    <property type="entry name" value="4pyrrole_Mease_sub1"/>
</dbReference>
<sequence>MNNNSSKNTNIPQITVIGLGIGELAQLPLGVYQILKKAAPLFLRTAKHPVVKELEEEEISYLSFDHLYEANDTFEMVYKNIIKELIEAASNHNHIYYAVPGHPMTAELTVEQLLEKEGNGELQVEILGGQSFLDPMFSALRIDPNNGFQLLDATAIQTKDIKMTQHIIISQIYDQMIASEVKLTLMEKYPDDYEVTLVTAAGTSQEKLQNVPLFALDREMTQNNLMALYVPPVQEDNVLYREFETLREVIAKLRGPDGCPWDKKQTHHSLKRYLLEEAYEVIDAIDQEDDDHLQEELGDVLLQVMLHAQIGEDEGFFNVEDIIETLTSKMIRRHPHVFGDTTAHTEEQVNENWEAIKRSEKETKDAEDSLLTDIPASMPALMQAYELQKKAAKVGFDWNDDAPMWKKLQEETAEWLYEVKQGNKEAMKKEFGDLLFVLVNLGRFYKLHPEESLHMTNVKFKKRFSYIEKVLINQGRSLEDTTLDDMDELWEEAKRK</sequence>
<dbReference type="FunFam" id="1.10.287.1080:FF:000001">
    <property type="entry name" value="Nucleoside triphosphate pyrophosphohydrolase"/>
    <property type="match status" value="1"/>
</dbReference>
<dbReference type="GO" id="GO:0046076">
    <property type="term" value="P:dTTP catabolic process"/>
    <property type="evidence" value="ECO:0007669"/>
    <property type="project" value="TreeGrafter"/>
</dbReference>